<name>A0A654FEL0_ARATH</name>
<dbReference type="FunFam" id="1.10.8.430:FF:000002">
    <property type="entry name" value="Disease resistance protein (TIR-NBS-LRR class)"/>
    <property type="match status" value="1"/>
</dbReference>
<dbReference type="ExpressionAtlas" id="A0A654FEL0">
    <property type="expression patterns" value="baseline and differential"/>
</dbReference>
<comment type="catalytic activity">
    <reaction evidence="7">
        <text>NAD(+) + H2O = ADP-D-ribose + nicotinamide + H(+)</text>
        <dbReference type="Rhea" id="RHEA:16301"/>
        <dbReference type="ChEBI" id="CHEBI:15377"/>
        <dbReference type="ChEBI" id="CHEBI:15378"/>
        <dbReference type="ChEBI" id="CHEBI:17154"/>
        <dbReference type="ChEBI" id="CHEBI:57540"/>
        <dbReference type="ChEBI" id="CHEBI:57967"/>
        <dbReference type="EC" id="3.2.2.6"/>
    </reaction>
    <physiologicalReaction direction="left-to-right" evidence="7">
        <dbReference type="Rhea" id="RHEA:16302"/>
    </physiologicalReaction>
</comment>
<dbReference type="SUPFAM" id="SSF52200">
    <property type="entry name" value="Toll/Interleukin receptor TIR domain"/>
    <property type="match status" value="1"/>
</dbReference>
<dbReference type="AlphaFoldDB" id="A0A654FEL0"/>
<dbReference type="Proteomes" id="UP000426265">
    <property type="component" value="Unassembled WGS sequence"/>
</dbReference>
<dbReference type="GO" id="GO:0043531">
    <property type="term" value="F:ADP binding"/>
    <property type="evidence" value="ECO:0007669"/>
    <property type="project" value="InterPro"/>
</dbReference>
<dbReference type="CDD" id="cd01127">
    <property type="entry name" value="TrwB_TraG_TraD_VirD4"/>
    <property type="match status" value="1"/>
</dbReference>
<dbReference type="InterPro" id="IPR042197">
    <property type="entry name" value="Apaf_helical"/>
</dbReference>
<dbReference type="Gene3D" id="1.10.8.430">
    <property type="entry name" value="Helical domain of apoptotic protease-activating factors"/>
    <property type="match status" value="1"/>
</dbReference>
<dbReference type="EC" id="3.2.2.6" evidence="1"/>
<evidence type="ECO:0000256" key="3">
    <source>
        <dbReference type="ARBA" id="ARBA00022737"/>
    </source>
</evidence>
<evidence type="ECO:0000313" key="9">
    <source>
        <dbReference type="EMBL" id="VYS59325.1"/>
    </source>
</evidence>
<dbReference type="Pfam" id="PF00931">
    <property type="entry name" value="NB-ARC"/>
    <property type="match status" value="1"/>
</dbReference>
<dbReference type="SMART" id="SM00382">
    <property type="entry name" value="AAA"/>
    <property type="match status" value="1"/>
</dbReference>
<keyword evidence="6" id="KW-0520">NAD</keyword>
<dbReference type="FunFam" id="3.40.50.10140:FF:000007">
    <property type="entry name" value="Disease resistance protein (TIR-NBS-LRR class)"/>
    <property type="match status" value="1"/>
</dbReference>
<accession>A0A654FEL0</accession>
<dbReference type="FunFam" id="3.80.10.10:FF:000845">
    <property type="entry name" value="Disease resistance protein (TIR-NBS-LRR class)"/>
    <property type="match status" value="1"/>
</dbReference>
<dbReference type="PRINTS" id="PR00364">
    <property type="entry name" value="DISEASERSIST"/>
</dbReference>
<dbReference type="FunFam" id="3.40.50.300:FF:001002">
    <property type="entry name" value="Disease resistance protein (TIR-NBS-LRR class)"/>
    <property type="match status" value="1"/>
</dbReference>
<evidence type="ECO:0000256" key="2">
    <source>
        <dbReference type="ARBA" id="ARBA00022614"/>
    </source>
</evidence>
<gene>
    <name evidence="9" type="ORF">AN1_LOCUS14766</name>
</gene>
<dbReference type="InterPro" id="IPR002182">
    <property type="entry name" value="NB-ARC"/>
</dbReference>
<dbReference type="InterPro" id="IPR003593">
    <property type="entry name" value="AAA+_ATPase"/>
</dbReference>
<dbReference type="GO" id="GO:0061809">
    <property type="term" value="F:NAD+ nucleosidase activity, cyclic ADP-ribose generating"/>
    <property type="evidence" value="ECO:0007669"/>
    <property type="project" value="UniProtKB-EC"/>
</dbReference>
<dbReference type="InterPro" id="IPR027417">
    <property type="entry name" value="P-loop_NTPase"/>
</dbReference>
<evidence type="ECO:0000256" key="4">
    <source>
        <dbReference type="ARBA" id="ARBA00022801"/>
    </source>
</evidence>
<dbReference type="InterPro" id="IPR058192">
    <property type="entry name" value="WHD_ROQ1-like"/>
</dbReference>
<reference evidence="9 10" key="1">
    <citation type="submission" date="2019-11" db="EMBL/GenBank/DDBJ databases">
        <authorList>
            <person name="Jiao W.-B."/>
            <person name="Schneeberger K."/>
        </authorList>
    </citation>
    <scope>NUCLEOTIDE SEQUENCE [LARGE SCALE GENOMIC DNA]</scope>
    <source>
        <strain evidence="10">cv. An-1</strain>
    </source>
</reference>
<dbReference type="PANTHER" id="PTHR11017:SF411">
    <property type="entry name" value="ADP-RIBOSYL CYCLASE_CYCLIC ADP-RIBOSE HYDROLASE-RELATED"/>
    <property type="match status" value="1"/>
</dbReference>
<keyword evidence="2" id="KW-0433">Leucine-rich repeat</keyword>
<evidence type="ECO:0000256" key="7">
    <source>
        <dbReference type="ARBA" id="ARBA00047304"/>
    </source>
</evidence>
<proteinExistence type="predicted"/>
<keyword evidence="5" id="KW-0611">Plant defense</keyword>
<dbReference type="GO" id="GO:0006952">
    <property type="term" value="P:defense response"/>
    <property type="evidence" value="ECO:0007669"/>
    <property type="project" value="UniProtKB-KW"/>
</dbReference>
<dbReference type="EMBL" id="CACRSJ010000106">
    <property type="protein sequence ID" value="VYS59325.1"/>
    <property type="molecule type" value="Genomic_DNA"/>
</dbReference>
<evidence type="ECO:0000256" key="6">
    <source>
        <dbReference type="ARBA" id="ARBA00023027"/>
    </source>
</evidence>
<feature type="domain" description="TIR" evidence="8">
    <location>
        <begin position="50"/>
        <end position="214"/>
    </location>
</feature>
<evidence type="ECO:0000259" key="8">
    <source>
        <dbReference type="PROSITE" id="PS50104"/>
    </source>
</evidence>
<dbReference type="InterPro" id="IPR000157">
    <property type="entry name" value="TIR_dom"/>
</dbReference>
<dbReference type="Gene3D" id="3.40.50.300">
    <property type="entry name" value="P-loop containing nucleotide triphosphate hydrolases"/>
    <property type="match status" value="1"/>
</dbReference>
<dbReference type="Pfam" id="PF07725">
    <property type="entry name" value="LRR_3"/>
    <property type="match status" value="1"/>
</dbReference>
<evidence type="ECO:0000313" key="10">
    <source>
        <dbReference type="Proteomes" id="UP000426265"/>
    </source>
</evidence>
<evidence type="ECO:0000256" key="1">
    <source>
        <dbReference type="ARBA" id="ARBA00011982"/>
    </source>
</evidence>
<dbReference type="PANTHER" id="PTHR11017">
    <property type="entry name" value="LEUCINE-RICH REPEAT-CONTAINING PROTEIN"/>
    <property type="match status" value="1"/>
</dbReference>
<dbReference type="Gene3D" id="3.40.50.10140">
    <property type="entry name" value="Toll/interleukin-1 receptor homology (TIR) domain"/>
    <property type="match status" value="1"/>
</dbReference>
<sequence>MDSSFFLVLVAAAIGFFIFFRKFRFQQDNQESNSSSLSLPSPATSVSRNWKHDVFPSFHGADVRRTFLSHIMESFRRKGIDTFIDNNIERSKSIGPELKEAIKGSKIAIVLLSRKYASSSWCLDELAEIMICREVLGQIVMTIFYEVDPTDIKKQTGEFGKAFTKTCRGKPKEQVERWRKALEDVATIAGYHSHKWSNEAEMIEKISTDVSNILNLSIPSRDFDGFVGMTPHMEMMEKYLRLDLDEVRMVGIWGPPGIGKTTIATCVFNRFSSRFPFAAIITDIRECYPRLCLDERSAQLKLQAQMLSQIFNQKDIKISHLGVAQERLKDKKVLLVFDEVGHLGQLDALAKETRWFGPGSRIIITTEDLRVLNAHGINHIYKVNFPSSDEAFQIFCMHAFGQNHPHKGLFELAKEVTCLAGELPLGLKVLGSALRGMSKKEWKRILPRLNANLNGEIESVIKFSYDALCQEDKDLFLYLACFFDNQPVHKVEEILANKFLDVGQGLHLLVDTRDIYEVLSDDTIDTRSFIGLDLDFSETEEELNISEKALERMHDCQLIRIYAYGTGVSLERLNSLLYHSKNIRLLYWMEFENICLPSAFNPEFLVELNMIASKLHKLWEGTKLCTSLVSIPPSIENATNLQSLDLSYCSNLVELPSIGNATKLEILDLGNCWRLVKLPSCINANNLQKFSLRNCSRVVELPTIENAPNLVILDLENCASLIELPPSIGTAKNLCGLVKLPSSIGDITNLTRLDFSGCSSLVKLPSSIGDFTNLDTFVLLNCSSLVELPSSIGNLQKLYCSQLKSFPEISTNISELRLKGTTVKEIPLSVTSWSRLSKFEMSYFESLKEFPHALEIITELQLSKDIQEVPPWVKGMSRLRVLRLYDCNNLVSLPQLSDSLSWIDANNYKSLERMDCCFNNPEIRLQFANCFKLNQEARDLIMHTSTSRYAMLPGSKIPACFNHRATAGEETRESSTLVWINVVDKQNDLKVECTPSVHVVDEIPDEPRIVFPKLRTTEYHFIRNLIKKFTTTLIGFTQDLNYFSLSPEISLNTQEQITRTHSLISLEFQSD</sequence>
<dbReference type="InterPro" id="IPR011713">
    <property type="entry name" value="Leu-rich_rpt_3"/>
</dbReference>
<dbReference type="InterPro" id="IPR044974">
    <property type="entry name" value="Disease_R_plants"/>
</dbReference>
<keyword evidence="3" id="KW-0677">Repeat</keyword>
<organism evidence="9 10">
    <name type="scientific">Arabidopsis thaliana</name>
    <name type="common">Mouse-ear cress</name>
    <dbReference type="NCBI Taxonomy" id="3702"/>
    <lineage>
        <taxon>Eukaryota</taxon>
        <taxon>Viridiplantae</taxon>
        <taxon>Streptophyta</taxon>
        <taxon>Embryophyta</taxon>
        <taxon>Tracheophyta</taxon>
        <taxon>Spermatophyta</taxon>
        <taxon>Magnoliopsida</taxon>
        <taxon>eudicotyledons</taxon>
        <taxon>Gunneridae</taxon>
        <taxon>Pentapetalae</taxon>
        <taxon>rosids</taxon>
        <taxon>malvids</taxon>
        <taxon>Brassicales</taxon>
        <taxon>Brassicaceae</taxon>
        <taxon>Camelineae</taxon>
        <taxon>Arabidopsis</taxon>
    </lineage>
</organism>
<dbReference type="SUPFAM" id="SSF52058">
    <property type="entry name" value="L domain-like"/>
    <property type="match status" value="2"/>
</dbReference>
<dbReference type="SUPFAM" id="SSF52540">
    <property type="entry name" value="P-loop containing nucleoside triphosphate hydrolases"/>
    <property type="match status" value="1"/>
</dbReference>
<dbReference type="Pfam" id="PF01582">
    <property type="entry name" value="TIR"/>
    <property type="match status" value="1"/>
</dbReference>
<dbReference type="SMART" id="SM00255">
    <property type="entry name" value="TIR"/>
    <property type="match status" value="1"/>
</dbReference>
<dbReference type="Gene3D" id="3.80.10.10">
    <property type="entry name" value="Ribonuclease Inhibitor"/>
    <property type="match status" value="2"/>
</dbReference>
<dbReference type="InterPro" id="IPR032675">
    <property type="entry name" value="LRR_dom_sf"/>
</dbReference>
<dbReference type="InterPro" id="IPR035897">
    <property type="entry name" value="Toll_tir_struct_dom_sf"/>
</dbReference>
<protein>
    <recommendedName>
        <fullName evidence="1">ADP-ribosyl cyclase/cyclic ADP-ribose hydrolase</fullName>
        <ecNumber evidence="1">3.2.2.6</ecNumber>
    </recommendedName>
</protein>
<dbReference type="PROSITE" id="PS50104">
    <property type="entry name" value="TIR"/>
    <property type="match status" value="1"/>
</dbReference>
<evidence type="ECO:0000256" key="5">
    <source>
        <dbReference type="ARBA" id="ARBA00022821"/>
    </source>
</evidence>
<keyword evidence="4" id="KW-0378">Hydrolase</keyword>
<dbReference type="Pfam" id="PF23282">
    <property type="entry name" value="WHD_ROQ1"/>
    <property type="match status" value="1"/>
</dbReference>
<dbReference type="GO" id="GO:0007165">
    <property type="term" value="P:signal transduction"/>
    <property type="evidence" value="ECO:0007669"/>
    <property type="project" value="InterPro"/>
</dbReference>